<dbReference type="RefSeq" id="WP_060673594.1">
    <property type="nucleotide sequence ID" value="NZ_JBCNGU010000020.1"/>
</dbReference>
<dbReference type="OrthoDB" id="2891637at2"/>
<evidence type="ECO:0000313" key="3">
    <source>
        <dbReference type="Proteomes" id="UP000050398"/>
    </source>
</evidence>
<reference evidence="2 3" key="1">
    <citation type="submission" date="2015-08" db="EMBL/GenBank/DDBJ databases">
        <title>Draft Genome Sequence of Bacillus vietnamensis UCD-SED5.</title>
        <authorList>
            <person name="Lee R.D."/>
            <person name="Jospin G."/>
            <person name="Lang J.M."/>
            <person name="Coil D.A."/>
            <person name="Eisen J.A."/>
        </authorList>
    </citation>
    <scope>NUCLEOTIDE SEQUENCE [LARGE SCALE GENOMIC DNA]</scope>
    <source>
        <strain evidence="2 3">UCD-SED5</strain>
    </source>
</reference>
<sequence>MRKYFGLLSLGILVVTFLVLQSLVGKQIGHLWVWIIAIGYVGAVISSWYSAPGFWRKASAVILLLLPLGFILMIGLFIMGSGF</sequence>
<keyword evidence="1" id="KW-0472">Membrane</keyword>
<dbReference type="Proteomes" id="UP000050398">
    <property type="component" value="Unassembled WGS sequence"/>
</dbReference>
<evidence type="ECO:0000256" key="1">
    <source>
        <dbReference type="SAM" id="Phobius"/>
    </source>
</evidence>
<comment type="caution">
    <text evidence="2">The sequence shown here is derived from an EMBL/GenBank/DDBJ whole genome shotgun (WGS) entry which is preliminary data.</text>
</comment>
<feature type="transmembrane region" description="Helical" evidence="1">
    <location>
        <begin position="61"/>
        <end position="80"/>
    </location>
</feature>
<dbReference type="EMBL" id="LIXZ01000015">
    <property type="protein sequence ID" value="KPL58473.1"/>
    <property type="molecule type" value="Genomic_DNA"/>
</dbReference>
<keyword evidence="1" id="KW-0812">Transmembrane</keyword>
<gene>
    <name evidence="2" type="ORF">AM506_16595</name>
</gene>
<accession>A0A0P6VZ30</accession>
<name>A0A0P6VZ30_9BACI</name>
<dbReference type="PATRIC" id="fig|218284.4.peg.1524"/>
<keyword evidence="1" id="KW-1133">Transmembrane helix</keyword>
<feature type="transmembrane region" description="Helical" evidence="1">
    <location>
        <begin position="31"/>
        <end position="49"/>
    </location>
</feature>
<protein>
    <submittedName>
        <fullName evidence="2">Uncharacterized protein</fullName>
    </submittedName>
</protein>
<evidence type="ECO:0000313" key="2">
    <source>
        <dbReference type="EMBL" id="KPL58473.1"/>
    </source>
</evidence>
<organism evidence="2 3">
    <name type="scientific">Rossellomorea vietnamensis</name>
    <dbReference type="NCBI Taxonomy" id="218284"/>
    <lineage>
        <taxon>Bacteria</taxon>
        <taxon>Bacillati</taxon>
        <taxon>Bacillota</taxon>
        <taxon>Bacilli</taxon>
        <taxon>Bacillales</taxon>
        <taxon>Bacillaceae</taxon>
        <taxon>Rossellomorea</taxon>
    </lineage>
</organism>
<proteinExistence type="predicted"/>
<dbReference type="AlphaFoldDB" id="A0A0P6VZ30"/>